<sequence>MPVASYPIDFHLDSMSLIQKLRNSSKSNSIGPSANGNRRVDLDCHHYRHPNGLRLVRAPLYASPTDKIAPQPHVVEPSYAAFKSTQKTKEADTHQPRLPFPDLFADLSHRIPQPPDMIDICFLPPPGRYRGYSQTVNKKAVREQIDFPFLCPCSAPSRTAGRQALFVPASLRPLPKQRRALLCRRGRVCVRMLAGHPPFYDEDQLKLYEKILASKPFHDGHRVMGGRAGLQAPTNALCVDDQRTIWRRNERLRQDLDAKSKLADEMALKLRAAQSQLATTEHECT</sequence>
<gene>
    <name evidence="1" type="ORF">SeLEV6574_g07753</name>
</gene>
<protein>
    <submittedName>
        <fullName evidence="1">Uncharacterized protein</fullName>
    </submittedName>
</protein>
<proteinExistence type="predicted"/>
<dbReference type="AlphaFoldDB" id="A0A507CKQ6"/>
<reference evidence="1 2" key="1">
    <citation type="journal article" date="2019" name="Sci. Rep.">
        <title>Comparative genomics of chytrid fungi reveal insights into the obligate biotrophic and pathogenic lifestyle of Synchytrium endobioticum.</title>
        <authorList>
            <person name="van de Vossenberg B.T.L.H."/>
            <person name="Warris S."/>
            <person name="Nguyen H.D.T."/>
            <person name="van Gent-Pelzer M.P.E."/>
            <person name="Joly D.L."/>
            <person name="van de Geest H.C."/>
            <person name="Bonants P.J.M."/>
            <person name="Smith D.S."/>
            <person name="Levesque C.A."/>
            <person name="van der Lee T.A.J."/>
        </authorList>
    </citation>
    <scope>NUCLEOTIDE SEQUENCE [LARGE SCALE GENOMIC DNA]</scope>
    <source>
        <strain evidence="1 2">LEV6574</strain>
    </source>
</reference>
<comment type="caution">
    <text evidence="1">The sequence shown here is derived from an EMBL/GenBank/DDBJ whole genome shotgun (WGS) entry which is preliminary data.</text>
</comment>
<organism evidence="1 2">
    <name type="scientific">Synchytrium endobioticum</name>
    <dbReference type="NCBI Taxonomy" id="286115"/>
    <lineage>
        <taxon>Eukaryota</taxon>
        <taxon>Fungi</taxon>
        <taxon>Fungi incertae sedis</taxon>
        <taxon>Chytridiomycota</taxon>
        <taxon>Chytridiomycota incertae sedis</taxon>
        <taxon>Chytridiomycetes</taxon>
        <taxon>Synchytriales</taxon>
        <taxon>Synchytriaceae</taxon>
        <taxon>Synchytrium</taxon>
    </lineage>
</organism>
<accession>A0A507CKQ6</accession>
<evidence type="ECO:0000313" key="2">
    <source>
        <dbReference type="Proteomes" id="UP000320475"/>
    </source>
</evidence>
<dbReference type="VEuPathDB" id="FungiDB:SeMB42_g06125"/>
<evidence type="ECO:0000313" key="1">
    <source>
        <dbReference type="EMBL" id="TPX38515.1"/>
    </source>
</evidence>
<dbReference type="EMBL" id="QEAM01000605">
    <property type="protein sequence ID" value="TPX38515.1"/>
    <property type="molecule type" value="Genomic_DNA"/>
</dbReference>
<dbReference type="VEuPathDB" id="FungiDB:SeMB42_g02922"/>
<dbReference type="Proteomes" id="UP000320475">
    <property type="component" value="Unassembled WGS sequence"/>
</dbReference>
<name>A0A507CKQ6_9FUNG</name>